<organism evidence="8 9">
    <name type="scientific">Marasmius crinis-equi</name>
    <dbReference type="NCBI Taxonomy" id="585013"/>
    <lineage>
        <taxon>Eukaryota</taxon>
        <taxon>Fungi</taxon>
        <taxon>Dikarya</taxon>
        <taxon>Basidiomycota</taxon>
        <taxon>Agaricomycotina</taxon>
        <taxon>Agaricomycetes</taxon>
        <taxon>Agaricomycetidae</taxon>
        <taxon>Agaricales</taxon>
        <taxon>Marasmiineae</taxon>
        <taxon>Marasmiaceae</taxon>
        <taxon>Marasmius</taxon>
    </lineage>
</organism>
<proteinExistence type="predicted"/>
<keyword evidence="2" id="KW-0479">Metal-binding</keyword>
<gene>
    <name evidence="8" type="ORF">V5O48_006626</name>
</gene>
<reference evidence="8 9" key="1">
    <citation type="submission" date="2024-02" db="EMBL/GenBank/DDBJ databases">
        <title>A draft genome for the cacao thread blight pathogen Marasmius crinis-equi.</title>
        <authorList>
            <person name="Cohen S.P."/>
            <person name="Baruah I.K."/>
            <person name="Amoako-Attah I."/>
            <person name="Bukari Y."/>
            <person name="Meinhardt L.W."/>
            <person name="Bailey B.A."/>
        </authorList>
    </citation>
    <scope>NUCLEOTIDE SEQUENCE [LARGE SCALE GENOMIC DNA]</scope>
    <source>
        <strain evidence="8 9">GH-76</strain>
    </source>
</reference>
<evidence type="ECO:0000313" key="8">
    <source>
        <dbReference type="EMBL" id="KAL0575347.1"/>
    </source>
</evidence>
<evidence type="ECO:0000256" key="3">
    <source>
        <dbReference type="ARBA" id="ARBA00023242"/>
    </source>
</evidence>
<feature type="region of interest" description="Disordered" evidence="5">
    <location>
        <begin position="112"/>
        <end position="149"/>
    </location>
</feature>
<dbReference type="EMBL" id="JBAHYK010000313">
    <property type="protein sequence ID" value="KAL0575347.1"/>
    <property type="molecule type" value="Genomic_DNA"/>
</dbReference>
<dbReference type="Proteomes" id="UP001465976">
    <property type="component" value="Unassembled WGS sequence"/>
</dbReference>
<dbReference type="PANTHER" id="PTHR31001">
    <property type="entry name" value="UNCHARACTERIZED TRANSCRIPTIONAL REGULATORY PROTEIN"/>
    <property type="match status" value="1"/>
</dbReference>
<feature type="domain" description="4Fe-4S ferredoxin-type" evidence="7">
    <location>
        <begin position="45"/>
        <end position="77"/>
    </location>
</feature>
<dbReference type="Pfam" id="PF04082">
    <property type="entry name" value="Fungal_trans"/>
    <property type="match status" value="1"/>
</dbReference>
<name>A0ABR3FIZ3_9AGAR</name>
<comment type="caution">
    <text evidence="8">The sequence shown here is derived from an EMBL/GenBank/DDBJ whole genome shotgun (WGS) entry which is preliminary data.</text>
</comment>
<evidence type="ECO:0000313" key="9">
    <source>
        <dbReference type="Proteomes" id="UP001465976"/>
    </source>
</evidence>
<dbReference type="PANTHER" id="PTHR31001:SF56">
    <property type="entry name" value="ZN(2)-C6 FUNGAL-TYPE DOMAIN-CONTAINING PROTEIN"/>
    <property type="match status" value="1"/>
</dbReference>
<evidence type="ECO:0000256" key="4">
    <source>
        <dbReference type="SAM" id="Coils"/>
    </source>
</evidence>
<comment type="subcellular location">
    <subcellularLocation>
        <location evidence="1">Nucleus</location>
    </subcellularLocation>
</comment>
<evidence type="ECO:0000256" key="2">
    <source>
        <dbReference type="ARBA" id="ARBA00022723"/>
    </source>
</evidence>
<accession>A0ABR3FIZ3</accession>
<dbReference type="InterPro" id="IPR036864">
    <property type="entry name" value="Zn2-C6_fun-type_DNA-bd_sf"/>
</dbReference>
<evidence type="ECO:0000259" key="6">
    <source>
        <dbReference type="PROSITE" id="PS50048"/>
    </source>
</evidence>
<keyword evidence="4" id="KW-0175">Coiled coil</keyword>
<dbReference type="PROSITE" id="PS51379">
    <property type="entry name" value="4FE4S_FER_2"/>
    <property type="match status" value="1"/>
</dbReference>
<dbReference type="SMART" id="SM00906">
    <property type="entry name" value="Fungal_trans"/>
    <property type="match status" value="1"/>
</dbReference>
<feature type="coiled-coil region" evidence="4">
    <location>
        <begin position="85"/>
        <end position="112"/>
    </location>
</feature>
<dbReference type="InterPro" id="IPR017896">
    <property type="entry name" value="4Fe4S_Fe-S-bd"/>
</dbReference>
<dbReference type="PROSITE" id="PS00463">
    <property type="entry name" value="ZN2_CY6_FUNGAL_1"/>
    <property type="match status" value="1"/>
</dbReference>
<dbReference type="InterPro" id="IPR001138">
    <property type="entry name" value="Zn2Cys6_DnaBD"/>
</dbReference>
<dbReference type="PROSITE" id="PS50048">
    <property type="entry name" value="ZN2_CY6_FUNGAL_2"/>
    <property type="match status" value="1"/>
</dbReference>
<dbReference type="InterPro" id="IPR050613">
    <property type="entry name" value="Sec_Metabolite_Reg"/>
</dbReference>
<dbReference type="CDD" id="cd00067">
    <property type="entry name" value="GAL4"/>
    <property type="match status" value="1"/>
</dbReference>
<dbReference type="Gene3D" id="4.10.240.10">
    <property type="entry name" value="Zn(2)-C6 fungal-type DNA-binding domain"/>
    <property type="match status" value="1"/>
</dbReference>
<evidence type="ECO:0000256" key="1">
    <source>
        <dbReference type="ARBA" id="ARBA00004123"/>
    </source>
</evidence>
<evidence type="ECO:0008006" key="10">
    <source>
        <dbReference type="Google" id="ProtNLM"/>
    </source>
</evidence>
<keyword evidence="9" id="KW-1185">Reference proteome</keyword>
<keyword evidence="3" id="KW-0539">Nucleus</keyword>
<dbReference type="CDD" id="cd12148">
    <property type="entry name" value="fungal_TF_MHR"/>
    <property type="match status" value="1"/>
</dbReference>
<dbReference type="InterPro" id="IPR007219">
    <property type="entry name" value="XnlR_reg_dom"/>
</dbReference>
<evidence type="ECO:0000256" key="5">
    <source>
        <dbReference type="SAM" id="MobiDB-lite"/>
    </source>
</evidence>
<evidence type="ECO:0000259" key="7">
    <source>
        <dbReference type="PROSITE" id="PS51379"/>
    </source>
</evidence>
<feature type="domain" description="Zn(2)-C6 fungal-type" evidence="6">
    <location>
        <begin position="38"/>
        <end position="67"/>
    </location>
</feature>
<dbReference type="Pfam" id="PF00172">
    <property type="entry name" value="Zn_clus"/>
    <property type="match status" value="1"/>
</dbReference>
<sequence length="575" mass="63419">MSAYHPYKPGDSSRVPAASGNTIAKANKAGKRIRGEIACAECRRLKIRCDRTVPCTTCVKRGCAALCPNGTIPPGQGSRFVLAATEHLEVELAKLEARRHALEDALAIAHAAESDEPHPLLTSRDGDDKDEGSPTPPLEKPVKTEDEEVSNLAETIGTLYVGRGGAVRFFGPSGGSESLLLRSSGHQSPSISRFDQLPELDDSYLPPEIIHCVNCFPLSPNMPTSSILASIESFLPPVERAIALCDTFLEHLSWMFHIVSRQEVVGRLIPAVYKQSDIPYGPHQLSLMLVVLGIGALVDLELEPYNLEAQHYYRLARAALVLQSVLSEASIVTVKAVHLMSIYNGMSGKESNLENSYALLNLAGQIATRIGVHVDPSMWNFQGRELYERRVYFWNLLSATLWQSLVTGRPPAILSNYIDCKIPTAEEEATFQQGEVTLGFGIWGFQASTTCLLPVVRATLGTKPPTYESVLELEKKIRQFVCPPPDSHTSERTPESMRRFVRSHYQDLTMTDYPDNPLLSPYGKSVTTAYSSACVILDDTRGQYMKKPLLVARVWRIWSFAFAAAVGLLRITSEF</sequence>
<protein>
    <recommendedName>
        <fullName evidence="10">Zn(2)-C6 fungal-type domain-containing protein</fullName>
    </recommendedName>
</protein>
<dbReference type="SUPFAM" id="SSF57701">
    <property type="entry name" value="Zn2/Cys6 DNA-binding domain"/>
    <property type="match status" value="1"/>
</dbReference>
<dbReference type="SMART" id="SM00066">
    <property type="entry name" value="GAL4"/>
    <property type="match status" value="1"/>
</dbReference>